<keyword evidence="3 6" id="KW-0732">Signal</keyword>
<name>A0A0N4Z9D1_PARTI</name>
<dbReference type="WBParaSite" id="PTRK_0000392100.1">
    <property type="protein sequence ID" value="PTRK_0000392100.1"/>
    <property type="gene ID" value="PTRK_0000392100"/>
</dbReference>
<dbReference type="GO" id="GO:0070008">
    <property type="term" value="F:serine-type exopeptidase activity"/>
    <property type="evidence" value="ECO:0007669"/>
    <property type="project" value="InterPro"/>
</dbReference>
<comment type="similarity">
    <text evidence="1">Belongs to the peptidase S28 family.</text>
</comment>
<dbReference type="Gene3D" id="1.20.120.980">
    <property type="entry name" value="Serine carboxypeptidase S28, SKS domain"/>
    <property type="match status" value="1"/>
</dbReference>
<evidence type="ECO:0000313" key="7">
    <source>
        <dbReference type="Proteomes" id="UP000038045"/>
    </source>
</evidence>
<dbReference type="SUPFAM" id="SSF53474">
    <property type="entry name" value="alpha/beta-Hydrolases"/>
    <property type="match status" value="1"/>
</dbReference>
<accession>A0A0N4Z9D1</accession>
<reference evidence="8" key="1">
    <citation type="submission" date="2017-02" db="UniProtKB">
        <authorList>
            <consortium name="WormBaseParasite"/>
        </authorList>
    </citation>
    <scope>IDENTIFICATION</scope>
</reference>
<organism evidence="7 8">
    <name type="scientific">Parastrongyloides trichosuri</name>
    <name type="common">Possum-specific nematode worm</name>
    <dbReference type="NCBI Taxonomy" id="131310"/>
    <lineage>
        <taxon>Eukaryota</taxon>
        <taxon>Metazoa</taxon>
        <taxon>Ecdysozoa</taxon>
        <taxon>Nematoda</taxon>
        <taxon>Chromadorea</taxon>
        <taxon>Rhabditida</taxon>
        <taxon>Tylenchina</taxon>
        <taxon>Panagrolaimomorpha</taxon>
        <taxon>Strongyloidoidea</taxon>
        <taxon>Strongyloididae</taxon>
        <taxon>Parastrongyloides</taxon>
    </lineage>
</organism>
<keyword evidence="5" id="KW-0325">Glycoprotein</keyword>
<evidence type="ECO:0000256" key="6">
    <source>
        <dbReference type="SAM" id="SignalP"/>
    </source>
</evidence>
<protein>
    <submittedName>
        <fullName evidence="8">Serine protease K12H4.7</fullName>
    </submittedName>
</protein>
<dbReference type="PANTHER" id="PTHR11010:SF117">
    <property type="entry name" value="SERINE PROTEASE 16"/>
    <property type="match status" value="1"/>
</dbReference>
<dbReference type="GO" id="GO:0006508">
    <property type="term" value="P:proteolysis"/>
    <property type="evidence" value="ECO:0007669"/>
    <property type="project" value="UniProtKB-KW"/>
</dbReference>
<keyword evidence="7" id="KW-1185">Reference proteome</keyword>
<keyword evidence="4" id="KW-0378">Hydrolase</keyword>
<keyword evidence="2" id="KW-0645">Protease</keyword>
<dbReference type="InterPro" id="IPR008758">
    <property type="entry name" value="Peptidase_S28"/>
</dbReference>
<evidence type="ECO:0000313" key="8">
    <source>
        <dbReference type="WBParaSite" id="PTRK_0000392100.1"/>
    </source>
</evidence>
<sequence>MRIFIFFLFSIFLVDECLTKNFNRKRILINGRPWYGFKPLFNLENYRGKRLATENLFDQVVNHFNNSDTSTFKQRYWLNNKWYKNGGPIFLIIGGESTESPTWIENDNLYWPMLAKKFGAMMLLIEHRYYGASHPVKNMKIENMYLLSSRQSIEDIAYFIKCMNKEMNLTSKWIVFGSSYSGALASWARQLHPDIIYGAVGSSSLVQATVDLYKYLGSIETSLSSYNERCSNDLKEGLMKVRNLLLSPAGQKQIETAFNLCDEWASLSNEDIVVFWQSIISNYMTVVQNNLNNLGDFRDTLTIKNLCSYHLDNSTTPLKNLENVFAWFEEQNGDFCTGTSYKMYIDFLRQTEFGEDSSDDRAWLYQTCTEFGFFQSTDHTSSNLWGNVINVDWYIKQCTDIFGPIVTNQTVFLGITGTNSFYGGSKDFKGTRVILPNGSNDPWQVVNILKQTNSQNYPFFINGTSHSADIYPPSPDDLISLTNARKEIMNKLNEWLA</sequence>
<dbReference type="Gene3D" id="3.40.50.1820">
    <property type="entry name" value="alpha/beta hydrolase"/>
    <property type="match status" value="1"/>
</dbReference>
<evidence type="ECO:0000256" key="1">
    <source>
        <dbReference type="ARBA" id="ARBA00011079"/>
    </source>
</evidence>
<dbReference type="PANTHER" id="PTHR11010">
    <property type="entry name" value="PROTEASE S28 PRO-X CARBOXYPEPTIDASE-RELATED"/>
    <property type="match status" value="1"/>
</dbReference>
<dbReference type="Pfam" id="PF05577">
    <property type="entry name" value="Peptidase_S28"/>
    <property type="match status" value="1"/>
</dbReference>
<proteinExistence type="inferred from homology"/>
<feature type="chain" id="PRO_5005891320" evidence="6">
    <location>
        <begin position="20"/>
        <end position="497"/>
    </location>
</feature>
<evidence type="ECO:0000256" key="2">
    <source>
        <dbReference type="ARBA" id="ARBA00022670"/>
    </source>
</evidence>
<dbReference type="AlphaFoldDB" id="A0A0N4Z9D1"/>
<dbReference type="InterPro" id="IPR029058">
    <property type="entry name" value="AB_hydrolase_fold"/>
</dbReference>
<dbReference type="InterPro" id="IPR042269">
    <property type="entry name" value="Ser_carbopepase_S28_SKS"/>
</dbReference>
<feature type="signal peptide" evidence="6">
    <location>
        <begin position="1"/>
        <end position="19"/>
    </location>
</feature>
<dbReference type="Proteomes" id="UP000038045">
    <property type="component" value="Unplaced"/>
</dbReference>
<evidence type="ECO:0000256" key="3">
    <source>
        <dbReference type="ARBA" id="ARBA00022729"/>
    </source>
</evidence>
<evidence type="ECO:0000256" key="4">
    <source>
        <dbReference type="ARBA" id="ARBA00022801"/>
    </source>
</evidence>
<dbReference type="GO" id="GO:0008239">
    <property type="term" value="F:dipeptidyl-peptidase activity"/>
    <property type="evidence" value="ECO:0007669"/>
    <property type="project" value="TreeGrafter"/>
</dbReference>
<evidence type="ECO:0000256" key="5">
    <source>
        <dbReference type="ARBA" id="ARBA00023180"/>
    </source>
</evidence>